<evidence type="ECO:0000313" key="1">
    <source>
        <dbReference type="EMBL" id="KAF0807165.1"/>
    </source>
</evidence>
<evidence type="ECO:0000313" key="2">
    <source>
        <dbReference type="Proteomes" id="UP000771797"/>
    </source>
</evidence>
<dbReference type="SUPFAM" id="SSF48613">
    <property type="entry name" value="Heme oxygenase-like"/>
    <property type="match status" value="1"/>
</dbReference>
<dbReference type="InterPro" id="IPR016053">
    <property type="entry name" value="Haem_Oase-like"/>
</dbReference>
<dbReference type="InterPro" id="IPR016084">
    <property type="entry name" value="Haem_Oase-like_multi-hlx"/>
</dbReference>
<proteinExistence type="predicted"/>
<keyword evidence="2" id="KW-1185">Reference proteome</keyword>
<sequence length="202" mass="22146">MSNAPLSTFLKDGTSQEHERLDKRIMTLAPFADRERYALFVRTQTRLQRVASPLYQSEQLEQWLPGLAGRDRLTAALADCEDLGVPPEAVEEDQRAAQGVGAGDDYAALGWLYTVEGSNLGAAFLLKHAKSELGLSETFGARHLAGHGDGRGLHWRRFKEGLDALMLSHDERQRALQGALDAFAFARQGVEALLATAEVDAQ</sequence>
<accession>A0ABQ6YB57</accession>
<dbReference type="RefSeq" id="WP_133490477.1">
    <property type="nucleotide sequence ID" value="NZ_AQPF01000005.1"/>
</dbReference>
<dbReference type="Gene3D" id="1.20.910.10">
    <property type="entry name" value="Heme oxygenase-like"/>
    <property type="match status" value="1"/>
</dbReference>
<dbReference type="Pfam" id="PF01126">
    <property type="entry name" value="Heme_oxygenase"/>
    <property type="match status" value="1"/>
</dbReference>
<protein>
    <submittedName>
        <fullName evidence="1">Heme oxygenase</fullName>
    </submittedName>
</protein>
<name>A0ABQ6YB57_9GAMM</name>
<organism evidence="1 2">
    <name type="scientific">Alcanivorax xiamenensis</name>
    <dbReference type="NCBI Taxonomy" id="1177156"/>
    <lineage>
        <taxon>Bacteria</taxon>
        <taxon>Pseudomonadati</taxon>
        <taxon>Pseudomonadota</taxon>
        <taxon>Gammaproteobacteria</taxon>
        <taxon>Oceanospirillales</taxon>
        <taxon>Alcanivoracaceae</taxon>
        <taxon>Alcanivorax</taxon>
    </lineage>
</organism>
<gene>
    <name evidence="1" type="ORF">A6D6_01164</name>
</gene>
<dbReference type="EMBL" id="AQPF01000005">
    <property type="protein sequence ID" value="KAF0807165.1"/>
    <property type="molecule type" value="Genomic_DNA"/>
</dbReference>
<comment type="caution">
    <text evidence="1">The sequence shown here is derived from an EMBL/GenBank/DDBJ whole genome shotgun (WGS) entry which is preliminary data.</text>
</comment>
<dbReference type="Proteomes" id="UP000771797">
    <property type="component" value="Unassembled WGS sequence"/>
</dbReference>
<reference evidence="1 2" key="1">
    <citation type="submission" date="2012-09" db="EMBL/GenBank/DDBJ databases">
        <title>Genome Sequence of alkane-degrading Bacterium Alcanivorax sp. 6-D-6.</title>
        <authorList>
            <person name="Lai Q."/>
            <person name="Shao Z."/>
        </authorList>
    </citation>
    <scope>NUCLEOTIDE SEQUENCE [LARGE SCALE GENOMIC DNA]</scope>
    <source>
        <strain evidence="1 2">6-D-6</strain>
    </source>
</reference>
<dbReference type="CDD" id="cd19166">
    <property type="entry name" value="HemeO-bac"/>
    <property type="match status" value="1"/>
</dbReference>